<dbReference type="STRING" id="200378.SAMN05216553_104205"/>
<comment type="function">
    <text evidence="10">Phosphorylation of dTMP to form dTDP in both de novo and salvage pathways of dTTP synthesis.</text>
</comment>
<keyword evidence="13" id="KW-1185">Reference proteome</keyword>
<dbReference type="InterPro" id="IPR018095">
    <property type="entry name" value="Thymidylate_kin_CS"/>
</dbReference>
<dbReference type="SUPFAM" id="SSF52540">
    <property type="entry name" value="P-loop containing nucleoside triphosphate hydrolases"/>
    <property type="match status" value="1"/>
</dbReference>
<dbReference type="GO" id="GO:0006227">
    <property type="term" value="P:dUDP biosynthetic process"/>
    <property type="evidence" value="ECO:0007669"/>
    <property type="project" value="TreeGrafter"/>
</dbReference>
<dbReference type="InterPro" id="IPR027417">
    <property type="entry name" value="P-loop_NTPase"/>
</dbReference>
<dbReference type="HAMAP" id="MF_00165">
    <property type="entry name" value="Thymidylate_kinase"/>
    <property type="match status" value="1"/>
</dbReference>
<dbReference type="GO" id="GO:0005829">
    <property type="term" value="C:cytosol"/>
    <property type="evidence" value="ECO:0007669"/>
    <property type="project" value="TreeGrafter"/>
</dbReference>
<dbReference type="EMBL" id="FNCC01000004">
    <property type="protein sequence ID" value="SDF92511.1"/>
    <property type="molecule type" value="Genomic_DNA"/>
</dbReference>
<name>A0A1G7Q1Z3_9PSEU</name>
<dbReference type="GO" id="GO:0006233">
    <property type="term" value="P:dTDP biosynthetic process"/>
    <property type="evidence" value="ECO:0007669"/>
    <property type="project" value="InterPro"/>
</dbReference>
<evidence type="ECO:0000256" key="1">
    <source>
        <dbReference type="ARBA" id="ARBA00009776"/>
    </source>
</evidence>
<keyword evidence="5 10" id="KW-0545">Nucleotide biosynthesis</keyword>
<protein>
    <recommendedName>
        <fullName evidence="3 10">Thymidylate kinase</fullName>
        <ecNumber evidence="2 10">2.7.4.9</ecNumber>
    </recommendedName>
    <alternativeName>
        <fullName evidence="10">dTMP kinase</fullName>
    </alternativeName>
</protein>
<dbReference type="PANTHER" id="PTHR10344:SF4">
    <property type="entry name" value="UMP-CMP KINASE 2, MITOCHONDRIAL"/>
    <property type="match status" value="1"/>
</dbReference>
<evidence type="ECO:0000256" key="9">
    <source>
        <dbReference type="ARBA" id="ARBA00048743"/>
    </source>
</evidence>
<keyword evidence="8 10" id="KW-0067">ATP-binding</keyword>
<evidence type="ECO:0000259" key="11">
    <source>
        <dbReference type="Pfam" id="PF02223"/>
    </source>
</evidence>
<dbReference type="EC" id="2.7.4.9" evidence="2 10"/>
<feature type="domain" description="Thymidylate kinase-like" evidence="11">
    <location>
        <begin position="18"/>
        <end position="174"/>
    </location>
</feature>
<gene>
    <name evidence="10" type="primary">tmk</name>
    <name evidence="12" type="ORF">SAMN05216553_104205</name>
</gene>
<dbReference type="Proteomes" id="UP000199623">
    <property type="component" value="Unassembled WGS sequence"/>
</dbReference>
<accession>A0A1G7Q1Z3</accession>
<evidence type="ECO:0000256" key="3">
    <source>
        <dbReference type="ARBA" id="ARBA00017144"/>
    </source>
</evidence>
<dbReference type="GO" id="GO:0005524">
    <property type="term" value="F:ATP binding"/>
    <property type="evidence" value="ECO:0007669"/>
    <property type="project" value="UniProtKB-UniRule"/>
</dbReference>
<keyword evidence="4 10" id="KW-0808">Transferase</keyword>
<evidence type="ECO:0000256" key="10">
    <source>
        <dbReference type="HAMAP-Rule" id="MF_00165"/>
    </source>
</evidence>
<proteinExistence type="inferred from homology"/>
<dbReference type="InterPro" id="IPR039430">
    <property type="entry name" value="Thymidylate_kin-like_dom"/>
</dbReference>
<evidence type="ECO:0000256" key="6">
    <source>
        <dbReference type="ARBA" id="ARBA00022741"/>
    </source>
</evidence>
<comment type="caution">
    <text evidence="10">Lacks conserved residue(s) required for the propagation of feature annotation.</text>
</comment>
<dbReference type="Gene3D" id="3.40.50.300">
    <property type="entry name" value="P-loop containing nucleotide triphosphate hydrolases"/>
    <property type="match status" value="1"/>
</dbReference>
<keyword evidence="6 10" id="KW-0547">Nucleotide-binding</keyword>
<dbReference type="Pfam" id="PF02223">
    <property type="entry name" value="Thymidylate_kin"/>
    <property type="match status" value="1"/>
</dbReference>
<dbReference type="GO" id="GO:0006235">
    <property type="term" value="P:dTTP biosynthetic process"/>
    <property type="evidence" value="ECO:0007669"/>
    <property type="project" value="UniProtKB-UniRule"/>
</dbReference>
<dbReference type="NCBIfam" id="NF005923">
    <property type="entry name" value="PRK07933.1"/>
    <property type="match status" value="1"/>
</dbReference>
<dbReference type="InterPro" id="IPR018094">
    <property type="entry name" value="Thymidylate_kinase"/>
</dbReference>
<evidence type="ECO:0000313" key="13">
    <source>
        <dbReference type="Proteomes" id="UP000199623"/>
    </source>
</evidence>
<evidence type="ECO:0000256" key="8">
    <source>
        <dbReference type="ARBA" id="ARBA00022840"/>
    </source>
</evidence>
<keyword evidence="7 10" id="KW-0418">Kinase</keyword>
<evidence type="ECO:0000256" key="2">
    <source>
        <dbReference type="ARBA" id="ARBA00012980"/>
    </source>
</evidence>
<reference evidence="13" key="1">
    <citation type="submission" date="2016-10" db="EMBL/GenBank/DDBJ databases">
        <authorList>
            <person name="Varghese N."/>
            <person name="Submissions S."/>
        </authorList>
    </citation>
    <scope>NUCLEOTIDE SEQUENCE [LARGE SCALE GENOMIC DNA]</scope>
    <source>
        <strain evidence="13">CGMCC 4.3506</strain>
    </source>
</reference>
<sequence length="225" mass="24664">MAGTGYVYCARVGKLVVIEGLDGAGKRTLATGLTAALNAEGRSVASHAFPRYGISVHADLVRDALYGKVGDLSDSVYGMAVLYALDRRGAADEIRKDLEEHDVVLLDRYVASNAAYNAARLHQDENGEFVEWVRALEIDRFGLPVPDLHLLLRVPVEVAAERAAKREQDDDTRTRDLYESDGSLQSRCGIVYDGLARTGWLAPWQVVDGRTDVDFSKLLAPLFTP</sequence>
<dbReference type="AlphaFoldDB" id="A0A1G7Q1Z3"/>
<dbReference type="PANTHER" id="PTHR10344">
    <property type="entry name" value="THYMIDYLATE KINASE"/>
    <property type="match status" value="1"/>
</dbReference>
<comment type="catalytic activity">
    <reaction evidence="9 10">
        <text>dTMP + ATP = dTDP + ADP</text>
        <dbReference type="Rhea" id="RHEA:13517"/>
        <dbReference type="ChEBI" id="CHEBI:30616"/>
        <dbReference type="ChEBI" id="CHEBI:58369"/>
        <dbReference type="ChEBI" id="CHEBI:63528"/>
        <dbReference type="ChEBI" id="CHEBI:456216"/>
        <dbReference type="EC" id="2.7.4.9"/>
    </reaction>
</comment>
<dbReference type="GO" id="GO:0004798">
    <property type="term" value="F:dTMP kinase activity"/>
    <property type="evidence" value="ECO:0007669"/>
    <property type="project" value="UniProtKB-UniRule"/>
</dbReference>
<evidence type="ECO:0000256" key="7">
    <source>
        <dbReference type="ARBA" id="ARBA00022777"/>
    </source>
</evidence>
<evidence type="ECO:0000313" key="12">
    <source>
        <dbReference type="EMBL" id="SDF92511.1"/>
    </source>
</evidence>
<comment type="similarity">
    <text evidence="1 10">Belongs to the thymidylate kinase family.</text>
</comment>
<evidence type="ECO:0000256" key="5">
    <source>
        <dbReference type="ARBA" id="ARBA00022727"/>
    </source>
</evidence>
<organism evidence="12 13">
    <name type="scientific">Lentzea fradiae</name>
    <dbReference type="NCBI Taxonomy" id="200378"/>
    <lineage>
        <taxon>Bacteria</taxon>
        <taxon>Bacillati</taxon>
        <taxon>Actinomycetota</taxon>
        <taxon>Actinomycetes</taxon>
        <taxon>Pseudonocardiales</taxon>
        <taxon>Pseudonocardiaceae</taxon>
        <taxon>Lentzea</taxon>
    </lineage>
</organism>
<dbReference type="PROSITE" id="PS01331">
    <property type="entry name" value="THYMIDYLATE_KINASE"/>
    <property type="match status" value="1"/>
</dbReference>
<evidence type="ECO:0000256" key="4">
    <source>
        <dbReference type="ARBA" id="ARBA00022679"/>
    </source>
</evidence>
<dbReference type="CDD" id="cd01672">
    <property type="entry name" value="TMPK"/>
    <property type="match status" value="1"/>
</dbReference>